<comment type="caution">
    <text evidence="2">The sequence shown here is derived from an EMBL/GenBank/DDBJ whole genome shotgun (WGS) entry which is preliminary data.</text>
</comment>
<feature type="region of interest" description="Disordered" evidence="1">
    <location>
        <begin position="26"/>
        <end position="51"/>
    </location>
</feature>
<accession>A0AA35QYS8</accession>
<feature type="compositionally biased region" description="Acidic residues" evidence="1">
    <location>
        <begin position="35"/>
        <end position="51"/>
    </location>
</feature>
<evidence type="ECO:0000313" key="3">
    <source>
        <dbReference type="Proteomes" id="UP001174909"/>
    </source>
</evidence>
<dbReference type="Proteomes" id="UP001174909">
    <property type="component" value="Unassembled WGS sequence"/>
</dbReference>
<organism evidence="2 3">
    <name type="scientific">Geodia barretti</name>
    <name type="common">Barrett's horny sponge</name>
    <dbReference type="NCBI Taxonomy" id="519541"/>
    <lineage>
        <taxon>Eukaryota</taxon>
        <taxon>Metazoa</taxon>
        <taxon>Porifera</taxon>
        <taxon>Demospongiae</taxon>
        <taxon>Heteroscleromorpha</taxon>
        <taxon>Tetractinellida</taxon>
        <taxon>Astrophorina</taxon>
        <taxon>Geodiidae</taxon>
        <taxon>Geodia</taxon>
    </lineage>
</organism>
<proteinExistence type="predicted"/>
<evidence type="ECO:0000256" key="1">
    <source>
        <dbReference type="SAM" id="MobiDB-lite"/>
    </source>
</evidence>
<evidence type="ECO:0000313" key="2">
    <source>
        <dbReference type="EMBL" id="CAI7996300.1"/>
    </source>
</evidence>
<reference evidence="2" key="1">
    <citation type="submission" date="2023-03" db="EMBL/GenBank/DDBJ databases">
        <authorList>
            <person name="Steffen K."/>
            <person name="Cardenas P."/>
        </authorList>
    </citation>
    <scope>NUCLEOTIDE SEQUENCE</scope>
</reference>
<protein>
    <submittedName>
        <fullName evidence="2">Uncharacterized protein</fullName>
    </submittedName>
</protein>
<dbReference type="EMBL" id="CASHTH010000268">
    <property type="protein sequence ID" value="CAI7996300.1"/>
    <property type="molecule type" value="Genomic_DNA"/>
</dbReference>
<gene>
    <name evidence="2" type="ORF">GBAR_LOCUS1848</name>
</gene>
<sequence>MYQLCPEQLSLKYREQYSGLMKRHGVKMKSRDYEPEPEPEPEPEQEDTTTI</sequence>
<name>A0AA35QYS8_GEOBA</name>
<keyword evidence="3" id="KW-1185">Reference proteome</keyword>
<dbReference type="AlphaFoldDB" id="A0AA35QYS8"/>